<evidence type="ECO:0000313" key="1">
    <source>
        <dbReference type="EMBL" id="PRX90818.1"/>
    </source>
</evidence>
<name>A0A2T0PPS8_9ACTN</name>
<reference evidence="1 2" key="1">
    <citation type="submission" date="2018-03" db="EMBL/GenBank/DDBJ databases">
        <title>Genomic Encyclopedia of Archaeal and Bacterial Type Strains, Phase II (KMG-II): from individual species to whole genera.</title>
        <authorList>
            <person name="Goeker M."/>
        </authorList>
    </citation>
    <scope>NUCLEOTIDE SEQUENCE [LARGE SCALE GENOMIC DNA]</scope>
    <source>
        <strain evidence="1 2">DSM 45601</strain>
    </source>
</reference>
<dbReference type="Proteomes" id="UP000237846">
    <property type="component" value="Unassembled WGS sequence"/>
</dbReference>
<dbReference type="RefSeq" id="WP_106253770.1">
    <property type="nucleotide sequence ID" value="NZ_PVZC01000016.1"/>
</dbReference>
<accession>A0A2T0PPS8</accession>
<evidence type="ECO:0008006" key="3">
    <source>
        <dbReference type="Google" id="ProtNLM"/>
    </source>
</evidence>
<dbReference type="EMBL" id="PVZC01000016">
    <property type="protein sequence ID" value="PRX90818.1"/>
    <property type="molecule type" value="Genomic_DNA"/>
</dbReference>
<protein>
    <recommendedName>
        <fullName evidence="3">Tail protein</fullName>
    </recommendedName>
</protein>
<proteinExistence type="predicted"/>
<dbReference type="OrthoDB" id="3259746at2"/>
<dbReference type="AlphaFoldDB" id="A0A2T0PPS8"/>
<organism evidence="1 2">
    <name type="scientific">Allonocardiopsis opalescens</name>
    <dbReference type="NCBI Taxonomy" id="1144618"/>
    <lineage>
        <taxon>Bacteria</taxon>
        <taxon>Bacillati</taxon>
        <taxon>Actinomycetota</taxon>
        <taxon>Actinomycetes</taxon>
        <taxon>Streptosporangiales</taxon>
        <taxon>Allonocardiopsis</taxon>
    </lineage>
</organism>
<sequence length="296" mass="30709">MSTYSIDSVPLDHPAGCWRILATGSPRRPLPGTRNIEVTVPGRSGELPVVGEDAAVTVLGMTLLVRDLTPEGVHGGEPQLEANLDALSAVLGVRHRLLDLRHTIGSRVLQADAKSIAEIQPEYLGDAQVAAHAAQLRVLLRIPSALWRDVDPVTWTGDLDGEGGGQIVTTLAGATAPIPDALIRATGPATGVTVADGPTGGAVTWPGTLAAGERLLLDCGRLRAAMVDTDTWDLDEGTDITGQVDASGPGSASRWLQLTPTVVGDDAHTRRIVVSATAVGTTAASSIAIRARRAYA</sequence>
<gene>
    <name evidence="1" type="ORF">CLV72_11614</name>
</gene>
<evidence type="ECO:0000313" key="2">
    <source>
        <dbReference type="Proteomes" id="UP000237846"/>
    </source>
</evidence>
<keyword evidence="2" id="KW-1185">Reference proteome</keyword>
<comment type="caution">
    <text evidence="1">The sequence shown here is derived from an EMBL/GenBank/DDBJ whole genome shotgun (WGS) entry which is preliminary data.</text>
</comment>